<evidence type="ECO:0000313" key="1">
    <source>
        <dbReference type="EMBL" id="TFA98392.1"/>
    </source>
</evidence>
<keyword evidence="2" id="KW-1185">Reference proteome</keyword>
<proteinExistence type="predicted"/>
<protein>
    <submittedName>
        <fullName evidence="1">Uncharacterized protein</fullName>
    </submittedName>
</protein>
<gene>
    <name evidence="1" type="ORF">CCMA1212_009804</name>
</gene>
<name>A0ABY2GU04_9HYPO</name>
<comment type="caution">
    <text evidence="1">The sequence shown here is derived from an EMBL/GenBank/DDBJ whole genome shotgun (WGS) entry which is preliminary data.</text>
</comment>
<dbReference type="GeneID" id="300581322"/>
<dbReference type="EMBL" id="PPTA01000020">
    <property type="protein sequence ID" value="TFA98392.1"/>
    <property type="molecule type" value="Genomic_DNA"/>
</dbReference>
<organism evidence="1 2">
    <name type="scientific">Trichoderma ghanense</name>
    <dbReference type="NCBI Taxonomy" id="65468"/>
    <lineage>
        <taxon>Eukaryota</taxon>
        <taxon>Fungi</taxon>
        <taxon>Dikarya</taxon>
        <taxon>Ascomycota</taxon>
        <taxon>Pezizomycotina</taxon>
        <taxon>Sordariomycetes</taxon>
        <taxon>Hypocreomycetidae</taxon>
        <taxon>Hypocreales</taxon>
        <taxon>Hypocreaceae</taxon>
        <taxon>Trichoderma</taxon>
    </lineage>
</organism>
<accession>A0ABY2GU04</accession>
<reference evidence="1 2" key="1">
    <citation type="submission" date="2018-01" db="EMBL/GenBank/DDBJ databases">
        <title>Genome characterization of the sugarcane-associated fungus Trichoderma ghanense CCMA-1212 and their application in lignocelulose bioconversion.</title>
        <authorList>
            <person name="Steindorff A.S."/>
            <person name="Mendes T.D."/>
            <person name="Vilela E.S.D."/>
            <person name="Rodrigues D.S."/>
            <person name="Formighieri E.F."/>
            <person name="Melo I.S."/>
            <person name="Favaro L.C.L."/>
        </authorList>
    </citation>
    <scope>NUCLEOTIDE SEQUENCE [LARGE SCALE GENOMIC DNA]</scope>
    <source>
        <strain evidence="1 2">CCMA-1212</strain>
    </source>
</reference>
<dbReference type="Proteomes" id="UP001642720">
    <property type="component" value="Unassembled WGS sequence"/>
</dbReference>
<dbReference type="RefSeq" id="XP_073554594.1">
    <property type="nucleotide sequence ID" value="XM_073706872.1"/>
</dbReference>
<evidence type="ECO:0000313" key="2">
    <source>
        <dbReference type="Proteomes" id="UP001642720"/>
    </source>
</evidence>
<sequence>MTRETTTDEETAVSNGQRRYIEGWKVFTIKDQTRIVAEGEIQICPRGKSDPRWAGESTGIGGKPLQPGDRVLVFNTIVEFEKPCPTTSQARCQHTHFLYHLLLGTNRRRSLTTSTPFKKMSDQETETAVLRGQRRYLEGWHEFTIKDQKRLVAEGLTLIIYRRDSSASRYYGESTGEEGEPLAPGERVKVFNAIVEFKM</sequence>